<feature type="region of interest" description="Disordered" evidence="1">
    <location>
        <begin position="164"/>
        <end position="224"/>
    </location>
</feature>
<dbReference type="AlphaFoldDB" id="A0A8S0YYP4"/>
<evidence type="ECO:0000256" key="2">
    <source>
        <dbReference type="SAM" id="Phobius"/>
    </source>
</evidence>
<feature type="region of interest" description="Disordered" evidence="1">
    <location>
        <begin position="25"/>
        <end position="46"/>
    </location>
</feature>
<evidence type="ECO:0000313" key="3">
    <source>
        <dbReference type="EMBL" id="CAB3225627.1"/>
    </source>
</evidence>
<accession>A0A8S0YYP4</accession>
<protein>
    <submittedName>
        <fullName evidence="3">Uncharacterized protein</fullName>
    </submittedName>
</protein>
<feature type="transmembrane region" description="Helical" evidence="2">
    <location>
        <begin position="85"/>
        <end position="110"/>
    </location>
</feature>
<dbReference type="Proteomes" id="UP000494256">
    <property type="component" value="Unassembled WGS sequence"/>
</dbReference>
<evidence type="ECO:0000256" key="1">
    <source>
        <dbReference type="SAM" id="MobiDB-lite"/>
    </source>
</evidence>
<organism evidence="3 4">
    <name type="scientific">Arctia plantaginis</name>
    <name type="common">Wood tiger moth</name>
    <name type="synonym">Phalaena plantaginis</name>
    <dbReference type="NCBI Taxonomy" id="874455"/>
    <lineage>
        <taxon>Eukaryota</taxon>
        <taxon>Metazoa</taxon>
        <taxon>Ecdysozoa</taxon>
        <taxon>Arthropoda</taxon>
        <taxon>Hexapoda</taxon>
        <taxon>Insecta</taxon>
        <taxon>Pterygota</taxon>
        <taxon>Neoptera</taxon>
        <taxon>Endopterygota</taxon>
        <taxon>Lepidoptera</taxon>
        <taxon>Glossata</taxon>
        <taxon>Ditrysia</taxon>
        <taxon>Noctuoidea</taxon>
        <taxon>Erebidae</taxon>
        <taxon>Arctiinae</taxon>
        <taxon>Arctia</taxon>
    </lineage>
</organism>
<dbReference type="EMBL" id="CADEBD010000226">
    <property type="protein sequence ID" value="CAB3225627.1"/>
    <property type="molecule type" value="Genomic_DNA"/>
</dbReference>
<evidence type="ECO:0000313" key="4">
    <source>
        <dbReference type="Proteomes" id="UP000494256"/>
    </source>
</evidence>
<sequence length="238" mass="25189">MVGRWLCSCPPTRLKMMTITTIRSTQAQGRGDNQAPHTTRLGLPPYPITTQESQAPGSELVLLSMGVRGSGGVGGGVPRNRPSHVAYYVALVGIVSLLILLLLYFFYFFIKKVKKLSSLDTPTLTATPACRPPQATAPAYPVQPVVREGASEMARICSQVPQPGKGGTIYPTSTSPAAIRTDTGERSQTEPAVPESVVPSATTAPTVPDVPSVPHDPVLLKQAPPVITVDQIPSLTAQ</sequence>
<name>A0A8S0YYP4_ARCPL</name>
<proteinExistence type="predicted"/>
<feature type="compositionally biased region" description="Low complexity" evidence="1">
    <location>
        <begin position="205"/>
        <end position="217"/>
    </location>
</feature>
<dbReference type="OrthoDB" id="1924260at2759"/>
<keyword evidence="2" id="KW-0472">Membrane</keyword>
<comment type="caution">
    <text evidence="3">The sequence shown here is derived from an EMBL/GenBank/DDBJ whole genome shotgun (WGS) entry which is preliminary data.</text>
</comment>
<reference evidence="3 4" key="1">
    <citation type="submission" date="2020-04" db="EMBL/GenBank/DDBJ databases">
        <authorList>
            <person name="Wallbank WR R."/>
            <person name="Pardo Diaz C."/>
            <person name="Kozak K."/>
            <person name="Martin S."/>
            <person name="Jiggins C."/>
            <person name="Moest M."/>
            <person name="Warren A I."/>
            <person name="Byers J.R.P. K."/>
            <person name="Montejo-Kovacevich G."/>
            <person name="Yen C E."/>
        </authorList>
    </citation>
    <scope>NUCLEOTIDE SEQUENCE [LARGE SCALE GENOMIC DNA]</scope>
</reference>
<keyword evidence="2" id="KW-1133">Transmembrane helix</keyword>
<gene>
    <name evidence="3" type="ORF">APLA_LOCUS2348</name>
</gene>
<keyword evidence="2" id="KW-0812">Transmembrane</keyword>